<feature type="transmembrane region" description="Helical" evidence="8">
    <location>
        <begin position="2039"/>
        <end position="2056"/>
    </location>
</feature>
<sequence>MGRKINILIMTFILIFQMMGSGMGITHQAFAAEPNKQETAVSETGAGESTAENTQNSTEDQTTDNQQNNTDEGSTENTQNSNDETTTDNQQTNSDNTDTTVEEGESSTDETSGDQQQSTGEDSTTNEKQDDTDESNSDNSQNNTDKEGAADEQQSNIDEETKQDQQSQDQDDELTEQQSQQTEVQEVQVQNTTINENILTNADLLNEEGNPVESVNSNSEVELLYNFELEDGHGYTEGAQFTFNLPQEFNVYNPIDNQPLPFNNEEIGHFSVTSDGEVTVEFNEFIEEYSNINGEIRVWTEMDETTKVEEDKTITVTPIQGGESVSIPVNFNSGASAVEKQGIPESDYNAQSAEWTVDFNKTMKTIENASLNDPIQDGQQLTEDSIELYHLNVNLNGEVERGELVDPSQYSIGTSSEGGDFSIDFGGNISSAYRAVFETQLVDENKTEFQNTASLLENGSNAGDATATVAVERGTPLEKNTINYDDVNQTITWEIKYNYNEKSIGQADALLEDDFTDSHALVSDSIEVTEVSIDQNGNASESEIVTNYDVTPDSDESGFDLQFNNNINNAYKITFQTEAKDRVFDGGTIRNDVTAGENSAWAKREFGQGIMHKSNYDPNYQEKTVWWDITLNHDEYSMDNVVLEDVFTNEGLSLKPETVEVTSMDESEYTVKDNGDNFTIEFNNTIDSEHTVTFQTDFDYEERSDHSLNYLENQAALKWGDSSGTSQEKTVSSRFTPDDYTLSNGFKSGSYNASTKEITWDVGVNYNLEELTDATVEDEITDNQQLLEDSIVIHEMELTGGANGAEEKAELQEDEYELTINRDSDGNPESFDIAFNEPITNPYKISYKTSLDNLDFVQNQYDNTATIYDGATEEFELFAEVSIPHGGAYSDKSGVQDGKIIDWQVDINFAQSQVANATMIDTPSSNQMLLEDSFHIYKTDVQNDGSVVKGEKLSDDAYAIEFREDPARFELQFNNEINEPYILEYQSFIQAAVGDEINNDISFAGENIEEETWNSESTVTVERTQGIGSGSGELSSLTVDKVDALDDETLLPGAVFTLKDASSGIVIDEKETDDNGQVVFEDLMNGDYILKEKEAPENYQLNDESIEIEITGDTVEEIPNHLIEGSVTLTKVDENTGNPLEGTVYELWQGENEVETGLETNAEGKITVQDLSPGDYQFIETQAAENYQLDDTPVEFTIERSAKEEDVERVAVTADNQLIPGSVVLTKVDEDNPEKTLQGAEFKLQTDSGEPVQENLTTTENGEITVDELQPGDYEFIETKAPEHYQRYQSPVPFTIEKSAKEADVEQVTVEVENKLILGTVELTKVDQNEPGTRLEGAVYELQDSEGDVIQENLTTDENGKIVVEDLYPGDYQLVETKAPEHYQMPDDPEPITFSIPKGQEETKTLTDDNELIPGSVALTKVAEDNPDQSIEGAVFELQDSNGTVLEEGLTTNGEGRIVIGDLRPGTYQFVETEAPNGYQLDNDPVSFQVERSQEEAVTLTVENDEIPSGGGYNPPEEGSVILTKTAAGDAEKVLEGAVFDLKEMDGDLVEEGLTTNEDGEIEVTDLERGDYQFVETEAPDDYLLEEDPVRFEIEEDEETTVTVENEQVIGSVTLTKVHSNDQNNQLQGAVFDLEEADGDIVEENLTTDESGEITVVGLEPGAYQFVETEAPEGYQLNAEPIGFEIGESQEETVSLTAENAPIQGSAVLTKVSAGNEDHLLSGAVFDLETSGGNVVEENLTTDDNGEIAITNLSPGDYQFVEIEAPDGYQLNEGPLEFTIEEEQEETVTLTAENEVKPGAVQLIKTAAGDAEQVLEGAVFNLENSDGSVLQEGLRTGVDGTVTVTNLEPGSYQFVETKAPEGYERTTETVSFDIEAGQIGIVEVTMENEKIPGETTLPSDAEGSVALTKVDQADTDELLEGAEFTLQAEDGTTIKEGLTTNDSGKIFVNGLEPGNYQFIETNAPDGYERKKEPTTSFHIEEGKTEVVEVTVENAQASDEASTGPDQESPFNSGYDDAADGREEENNGEGQTLPNTSSAIFNYGLAGAIALIAGLIVRRKRKA</sequence>
<evidence type="ECO:0000256" key="8">
    <source>
        <dbReference type="SAM" id="Phobius"/>
    </source>
</evidence>
<name>A0A3R9QMU3_9BACI</name>
<dbReference type="InterPro" id="IPR008966">
    <property type="entry name" value="Adhesion_dom_sf"/>
</dbReference>
<dbReference type="Pfam" id="PF17802">
    <property type="entry name" value="SpaA"/>
    <property type="match status" value="10"/>
</dbReference>
<feature type="domain" description="SpaA-like prealbumin fold" evidence="11">
    <location>
        <begin position="1707"/>
        <end position="1792"/>
    </location>
</feature>
<dbReference type="PANTHER" id="PTHR36108">
    <property type="entry name" value="COLOSSIN-B-RELATED"/>
    <property type="match status" value="1"/>
</dbReference>
<dbReference type="PANTHER" id="PTHR36108:SF13">
    <property type="entry name" value="COLOSSIN-B-RELATED"/>
    <property type="match status" value="1"/>
</dbReference>
<comment type="subcellular location">
    <subcellularLocation>
        <location evidence="1">Secreted</location>
        <location evidence="1">Cell wall</location>
        <topology evidence="1">Peptidoglycan-anchor</topology>
    </subcellularLocation>
</comment>
<keyword evidence="5 9" id="KW-0732">Signal</keyword>
<keyword evidence="6" id="KW-0572">Peptidoglycan-anchor</keyword>
<dbReference type="InterPro" id="IPR041033">
    <property type="entry name" value="SpaA_PFL_dom_1"/>
</dbReference>
<feature type="compositionally biased region" description="Low complexity" evidence="7">
    <location>
        <begin position="176"/>
        <end position="187"/>
    </location>
</feature>
<protein>
    <submittedName>
        <fullName evidence="13">LPXTG cell wall anchor domain-containing protein</fullName>
    </submittedName>
</protein>
<keyword evidence="8" id="KW-0812">Transmembrane</keyword>
<dbReference type="Pfam" id="PF05737">
    <property type="entry name" value="Collagen_bind"/>
    <property type="match status" value="4"/>
</dbReference>
<dbReference type="InterPro" id="IPR013783">
    <property type="entry name" value="Ig-like_fold"/>
</dbReference>
<evidence type="ECO:0000256" key="9">
    <source>
        <dbReference type="SAM" id="SignalP"/>
    </source>
</evidence>
<proteinExistence type="inferred from homology"/>
<feature type="domain" description="SpaA-like prealbumin fold" evidence="11">
    <location>
        <begin position="1800"/>
        <end position="1890"/>
    </location>
</feature>
<dbReference type="Gene3D" id="2.60.40.1280">
    <property type="match status" value="1"/>
</dbReference>
<evidence type="ECO:0000259" key="10">
    <source>
        <dbReference type="Pfam" id="PF05737"/>
    </source>
</evidence>
<feature type="domain" description="Collagen binding" evidence="10">
    <location>
        <begin position="745"/>
        <end position="875"/>
    </location>
</feature>
<dbReference type="InterPro" id="IPR011252">
    <property type="entry name" value="Fibrogen-bd_dom1"/>
</dbReference>
<dbReference type="SUPFAM" id="SSF49478">
    <property type="entry name" value="Cna protein B-type domain"/>
    <property type="match status" value="10"/>
</dbReference>
<keyword evidence="4" id="KW-0964">Secreted</keyword>
<feature type="domain" description="SpaA-like prealbumin fold" evidence="11">
    <location>
        <begin position="1415"/>
        <end position="1504"/>
    </location>
</feature>
<dbReference type="OrthoDB" id="2056845at2"/>
<evidence type="ECO:0000256" key="1">
    <source>
        <dbReference type="ARBA" id="ARBA00004168"/>
    </source>
</evidence>
<feature type="chain" id="PRO_5018652421" evidence="9">
    <location>
        <begin position="32"/>
        <end position="2062"/>
    </location>
</feature>
<feature type="signal peptide" evidence="9">
    <location>
        <begin position="1"/>
        <end position="31"/>
    </location>
</feature>
<dbReference type="GO" id="GO:0005518">
    <property type="term" value="F:collagen binding"/>
    <property type="evidence" value="ECO:0007669"/>
    <property type="project" value="InterPro"/>
</dbReference>
<feature type="domain" description="SpaA-like prealbumin fold" evidence="11">
    <location>
        <begin position="1221"/>
        <end position="1305"/>
    </location>
</feature>
<evidence type="ECO:0000256" key="3">
    <source>
        <dbReference type="ARBA" id="ARBA00022512"/>
    </source>
</evidence>
<dbReference type="EMBL" id="RBVX01000073">
    <property type="protein sequence ID" value="RSL29346.1"/>
    <property type="molecule type" value="Genomic_DNA"/>
</dbReference>
<comment type="caution">
    <text evidence="13">The sequence shown here is derived from an EMBL/GenBank/DDBJ whole genome shotgun (WGS) entry which is preliminary data.</text>
</comment>
<comment type="similarity">
    <text evidence="2">Belongs to the serine-aspartate repeat-containing protein (SDr) family.</text>
</comment>
<feature type="domain" description="SpaA-like prealbumin fold" evidence="11">
    <location>
        <begin position="1125"/>
        <end position="1204"/>
    </location>
</feature>
<evidence type="ECO:0000313" key="14">
    <source>
        <dbReference type="Proteomes" id="UP000275076"/>
    </source>
</evidence>
<keyword evidence="8" id="KW-1133">Transmembrane helix</keyword>
<evidence type="ECO:0000256" key="6">
    <source>
        <dbReference type="ARBA" id="ARBA00023088"/>
    </source>
</evidence>
<feature type="domain" description="SpaA-like prealbumin fold" evidence="11">
    <location>
        <begin position="1036"/>
        <end position="1114"/>
    </location>
</feature>
<dbReference type="SUPFAM" id="SSF49401">
    <property type="entry name" value="Bacterial adhesins"/>
    <property type="match status" value="6"/>
</dbReference>
<evidence type="ECO:0000256" key="7">
    <source>
        <dbReference type="SAM" id="MobiDB-lite"/>
    </source>
</evidence>
<reference evidence="13 14" key="1">
    <citation type="submission" date="2018-10" db="EMBL/GenBank/DDBJ databases">
        <title>Draft genome sequence of Bacillus salarius IM0101, isolated from a hypersaline soil in Inner Mongolia, China.</title>
        <authorList>
            <person name="Yamprayoonswat W."/>
            <person name="Boonvisut S."/>
            <person name="Jumpathong W."/>
            <person name="Sittihan S."/>
            <person name="Ruangsuj P."/>
            <person name="Wanthongcharoen S."/>
            <person name="Thongpramul N."/>
            <person name="Pimmason S."/>
            <person name="Yu B."/>
            <person name="Yasawong M."/>
        </authorList>
    </citation>
    <scope>NUCLEOTIDE SEQUENCE [LARGE SCALE GENOMIC DNA]</scope>
    <source>
        <strain evidence="13 14">IM0101</strain>
    </source>
</reference>
<feature type="domain" description="SpaA-like prealbumin fold" evidence="11">
    <location>
        <begin position="1611"/>
        <end position="1698"/>
    </location>
</feature>
<dbReference type="NCBIfam" id="TIGR01167">
    <property type="entry name" value="LPXTG_anchor"/>
    <property type="match status" value="1"/>
</dbReference>
<dbReference type="GO" id="GO:0007155">
    <property type="term" value="P:cell adhesion"/>
    <property type="evidence" value="ECO:0007669"/>
    <property type="project" value="InterPro"/>
</dbReference>
<keyword evidence="8" id="KW-0472">Membrane</keyword>
<dbReference type="Gene3D" id="2.60.40.10">
    <property type="entry name" value="Immunoglobulins"/>
    <property type="match status" value="10"/>
</dbReference>
<dbReference type="RefSeq" id="WP_125562708.1">
    <property type="nucleotide sequence ID" value="NZ_RBVX01000073.1"/>
</dbReference>
<evidence type="ECO:0000256" key="4">
    <source>
        <dbReference type="ARBA" id="ARBA00022525"/>
    </source>
</evidence>
<evidence type="ECO:0000256" key="2">
    <source>
        <dbReference type="ARBA" id="ARBA00007257"/>
    </source>
</evidence>
<keyword evidence="14" id="KW-1185">Reference proteome</keyword>
<dbReference type="Pfam" id="PF17961">
    <property type="entry name" value="Big_8"/>
    <property type="match status" value="1"/>
</dbReference>
<feature type="domain" description="Collagen binding" evidence="10">
    <location>
        <begin position="891"/>
        <end position="1011"/>
    </location>
</feature>
<dbReference type="Gene3D" id="2.60.40.740">
    <property type="match status" value="5"/>
</dbReference>
<feature type="region of interest" description="Disordered" evidence="7">
    <location>
        <begin position="34"/>
        <end position="187"/>
    </location>
</feature>
<gene>
    <name evidence="13" type="ORF">D7Z54_31715</name>
</gene>
<keyword evidence="3" id="KW-0134">Cell wall</keyword>
<feature type="compositionally biased region" description="Acidic residues" evidence="7">
    <location>
        <begin position="100"/>
        <end position="112"/>
    </location>
</feature>
<accession>A0A3R9QMU3</accession>
<feature type="domain" description="SpaA-like prealbumin fold" evidence="11">
    <location>
        <begin position="1903"/>
        <end position="1990"/>
    </location>
</feature>
<feature type="domain" description="Collagen binding" evidence="10">
    <location>
        <begin position="336"/>
        <end position="456"/>
    </location>
</feature>
<feature type="compositionally biased region" description="Polar residues" evidence="7">
    <location>
        <begin position="1994"/>
        <end position="2011"/>
    </location>
</feature>
<evidence type="ECO:0000313" key="13">
    <source>
        <dbReference type="EMBL" id="RSL29346.1"/>
    </source>
</evidence>
<feature type="domain" description="Collagen binding" evidence="10">
    <location>
        <begin position="484"/>
        <end position="583"/>
    </location>
</feature>
<feature type="domain" description="SpaA-like prealbumin fold" evidence="11">
    <location>
        <begin position="1319"/>
        <end position="1408"/>
    </location>
</feature>
<organism evidence="13 14">
    <name type="scientific">Salibacterium salarium</name>
    <dbReference type="NCBI Taxonomy" id="284579"/>
    <lineage>
        <taxon>Bacteria</taxon>
        <taxon>Bacillati</taxon>
        <taxon>Bacillota</taxon>
        <taxon>Bacilli</taxon>
        <taxon>Bacillales</taxon>
        <taxon>Bacillaceae</taxon>
    </lineage>
</organism>
<evidence type="ECO:0000259" key="11">
    <source>
        <dbReference type="Pfam" id="PF17802"/>
    </source>
</evidence>
<evidence type="ECO:0000256" key="5">
    <source>
        <dbReference type="ARBA" id="ARBA00022729"/>
    </source>
</evidence>
<feature type="domain" description="SpaA-like prealbumin fold" evidence="11">
    <location>
        <begin position="1519"/>
        <end position="1607"/>
    </location>
</feature>
<evidence type="ECO:0000259" key="12">
    <source>
        <dbReference type="Pfam" id="PF17961"/>
    </source>
</evidence>
<feature type="domain" description="SDR-like Ig" evidence="12">
    <location>
        <begin position="216"/>
        <end position="309"/>
    </location>
</feature>
<feature type="compositionally biased region" description="Low complexity" evidence="7">
    <location>
        <begin position="52"/>
        <end position="99"/>
    </location>
</feature>
<dbReference type="Proteomes" id="UP000275076">
    <property type="component" value="Unassembled WGS sequence"/>
</dbReference>
<dbReference type="InterPro" id="IPR041171">
    <property type="entry name" value="SDR_Ig"/>
</dbReference>
<dbReference type="InterPro" id="IPR008456">
    <property type="entry name" value="Collagen-bd_dom"/>
</dbReference>
<feature type="region of interest" description="Disordered" evidence="7">
    <location>
        <begin position="1994"/>
        <end position="2033"/>
    </location>
</feature>